<dbReference type="PROSITE" id="PS00678">
    <property type="entry name" value="WD_REPEATS_1"/>
    <property type="match status" value="2"/>
</dbReference>
<keyword evidence="2" id="KW-0677">Repeat</keyword>
<dbReference type="PROSITE" id="PS50294">
    <property type="entry name" value="WD_REPEATS_REGION"/>
    <property type="match status" value="2"/>
</dbReference>
<evidence type="ECO:0000313" key="5">
    <source>
        <dbReference type="Proteomes" id="UP000237441"/>
    </source>
</evidence>
<dbReference type="Pfam" id="PF00400">
    <property type="entry name" value="WD40"/>
    <property type="match status" value="3"/>
</dbReference>
<feature type="repeat" description="WD" evidence="3">
    <location>
        <begin position="137"/>
        <end position="176"/>
    </location>
</feature>
<dbReference type="PANTHER" id="PTHR19848">
    <property type="entry name" value="WD40 REPEAT PROTEIN"/>
    <property type="match status" value="1"/>
</dbReference>
<sequence>MATIIQPQVLRASAIPSVEHFIITSICTNGNSILIATNIGAVYKADLEARSVHKIAQVGSCWKIICRDKLAVLSSLNGEIHLLDSHSGAIVQTIKAHNASVRCLEFLDDQAVISGSKDKSLRIWALKNDSLEQRKTLTGHTAEIRCLFADGSLIISGSLDNNARVWNAETGDCTHVLQGHTSGIHFIKKDGNRAVTSAEDGYIRVWNLTTGLCEAVLDGYGPNQVRVAPVYLVRDTLFTGTKNGSIQSWNLNELPPVGSVLSAALENLPVDLAVSGSTLVYGTVAGAVYSVSITSGEFVRYWEGETRARTIFRVGFSGEKRPVAVYLQGGSIHVAIF</sequence>
<dbReference type="Gene3D" id="2.130.10.10">
    <property type="entry name" value="YVTN repeat-like/Quinoprotein amine dehydrogenase"/>
    <property type="match status" value="1"/>
</dbReference>
<dbReference type="Proteomes" id="UP000237441">
    <property type="component" value="Unassembled WGS sequence"/>
</dbReference>
<protein>
    <submittedName>
        <fullName evidence="4">Uncharacterized protein</fullName>
    </submittedName>
</protein>
<evidence type="ECO:0000256" key="2">
    <source>
        <dbReference type="ARBA" id="ARBA00022737"/>
    </source>
</evidence>
<dbReference type="EMBL" id="JRHA01000004">
    <property type="protein sequence ID" value="PQK13492.1"/>
    <property type="molecule type" value="Genomic_DNA"/>
</dbReference>
<comment type="caution">
    <text evidence="4">The sequence shown here is derived from an EMBL/GenBank/DDBJ whole genome shotgun (WGS) entry which is preliminary data.</text>
</comment>
<dbReference type="PROSITE" id="PS50082">
    <property type="entry name" value="WD_REPEATS_2"/>
    <property type="match status" value="3"/>
</dbReference>
<feature type="repeat" description="WD" evidence="3">
    <location>
        <begin position="177"/>
        <end position="216"/>
    </location>
</feature>
<accession>A0A2S7YCC7</accession>
<organism evidence="4 5">
    <name type="scientific">Beauveria bassiana</name>
    <name type="common">White muscardine disease fungus</name>
    <name type="synonym">Tritirachium shiotae</name>
    <dbReference type="NCBI Taxonomy" id="176275"/>
    <lineage>
        <taxon>Eukaryota</taxon>
        <taxon>Fungi</taxon>
        <taxon>Dikarya</taxon>
        <taxon>Ascomycota</taxon>
        <taxon>Pezizomycotina</taxon>
        <taxon>Sordariomycetes</taxon>
        <taxon>Hypocreomycetidae</taxon>
        <taxon>Hypocreales</taxon>
        <taxon>Cordycipitaceae</taxon>
        <taxon>Beauveria</taxon>
    </lineage>
</organism>
<dbReference type="SMART" id="SM00320">
    <property type="entry name" value="WD40"/>
    <property type="match status" value="4"/>
</dbReference>
<dbReference type="OrthoDB" id="5240432at2759"/>
<feature type="repeat" description="WD" evidence="3">
    <location>
        <begin position="94"/>
        <end position="134"/>
    </location>
</feature>
<dbReference type="SUPFAM" id="SSF50978">
    <property type="entry name" value="WD40 repeat-like"/>
    <property type="match status" value="1"/>
</dbReference>
<dbReference type="InterPro" id="IPR036322">
    <property type="entry name" value="WD40_repeat_dom_sf"/>
</dbReference>
<dbReference type="AlphaFoldDB" id="A0A2S7YCC7"/>
<dbReference type="InterPro" id="IPR001680">
    <property type="entry name" value="WD40_rpt"/>
</dbReference>
<dbReference type="PANTHER" id="PTHR19848:SF8">
    <property type="entry name" value="F-BOX AND WD REPEAT DOMAIN CONTAINING 7"/>
    <property type="match status" value="1"/>
</dbReference>
<dbReference type="InterPro" id="IPR019775">
    <property type="entry name" value="WD40_repeat_CS"/>
</dbReference>
<evidence type="ECO:0000256" key="3">
    <source>
        <dbReference type="PROSITE-ProRule" id="PRU00221"/>
    </source>
</evidence>
<dbReference type="PRINTS" id="PR00320">
    <property type="entry name" value="GPROTEINBRPT"/>
</dbReference>
<name>A0A2S7YCC7_BEABA</name>
<reference evidence="4 5" key="1">
    <citation type="submission" date="2016-07" db="EMBL/GenBank/DDBJ databases">
        <title>Comparative genomics of the entomopathogenic fungus Beauveria bassiana.</title>
        <authorList>
            <person name="Valero Jimenez C.A."/>
            <person name="Zwaan B.J."/>
            <person name="Van Kan J.A."/>
            <person name="Takken W."/>
            <person name="Debets A.J."/>
            <person name="Schoustra S.E."/>
            <person name="Koenraadt C.J."/>
        </authorList>
    </citation>
    <scope>NUCLEOTIDE SEQUENCE [LARGE SCALE GENOMIC DNA]</scope>
    <source>
        <strain evidence="4 5">ARSEF 8028</strain>
    </source>
</reference>
<dbReference type="InterPro" id="IPR020472">
    <property type="entry name" value="WD40_PAC1"/>
</dbReference>
<evidence type="ECO:0000256" key="1">
    <source>
        <dbReference type="ARBA" id="ARBA00022574"/>
    </source>
</evidence>
<proteinExistence type="predicted"/>
<keyword evidence="1 3" id="KW-0853">WD repeat</keyword>
<gene>
    <name evidence="4" type="ORF">BB8028_0004g04230</name>
</gene>
<dbReference type="InterPro" id="IPR015943">
    <property type="entry name" value="WD40/YVTN_repeat-like_dom_sf"/>
</dbReference>
<evidence type="ECO:0000313" key="4">
    <source>
        <dbReference type="EMBL" id="PQK13492.1"/>
    </source>
</evidence>